<evidence type="ECO:0000313" key="2">
    <source>
        <dbReference type="Proteomes" id="UP001496627"/>
    </source>
</evidence>
<evidence type="ECO:0000313" key="1">
    <source>
        <dbReference type="EMBL" id="MEQ1408102.1"/>
    </source>
</evidence>
<protein>
    <submittedName>
        <fullName evidence="1">Uncharacterized protein</fullName>
    </submittedName>
</protein>
<dbReference type="Proteomes" id="UP001496627">
    <property type="component" value="Unassembled WGS sequence"/>
</dbReference>
<reference evidence="1 2" key="1">
    <citation type="submission" date="2024-05" db="EMBL/GenBank/DDBJ databases">
        <title>Neorhizobium sp. Rsf11, a plant growth promoting and heavy metal resistant PAH-degrader.</title>
        <authorList>
            <person name="Golubev S.N."/>
            <person name="Muratova A.Y."/>
            <person name="Markelova M.I."/>
        </authorList>
    </citation>
    <scope>NUCLEOTIDE SEQUENCE [LARGE SCALE GENOMIC DNA]</scope>
    <source>
        <strain evidence="1 2">Rsf11</strain>
    </source>
</reference>
<proteinExistence type="predicted"/>
<comment type="caution">
    <text evidence="1">The sequence shown here is derived from an EMBL/GenBank/DDBJ whole genome shotgun (WGS) entry which is preliminary data.</text>
</comment>
<keyword evidence="2" id="KW-1185">Reference proteome</keyword>
<gene>
    <name evidence="1" type="ORF">ABK249_24545</name>
</gene>
<dbReference type="EMBL" id="JBEAAL010000023">
    <property type="protein sequence ID" value="MEQ1408102.1"/>
    <property type="molecule type" value="Genomic_DNA"/>
</dbReference>
<accession>A0ABV0M8P8</accession>
<name>A0ABV0M8P8_9HYPH</name>
<sequence>MLFGMVMFFSGLKGQALALFNLSGAGARQENAAAECYDILAAKTKSAGKNRRFQ</sequence>
<dbReference type="RefSeq" id="WP_348864287.1">
    <property type="nucleotide sequence ID" value="NZ_JBEAAL010000023.1"/>
</dbReference>
<organism evidence="1 2">
    <name type="scientific">Neorhizobium phenanthreniclasticum</name>
    <dbReference type="NCBI Taxonomy" id="3157917"/>
    <lineage>
        <taxon>Bacteria</taxon>
        <taxon>Pseudomonadati</taxon>
        <taxon>Pseudomonadota</taxon>
        <taxon>Alphaproteobacteria</taxon>
        <taxon>Hyphomicrobiales</taxon>
        <taxon>Rhizobiaceae</taxon>
        <taxon>Rhizobium/Agrobacterium group</taxon>
        <taxon>Neorhizobium</taxon>
    </lineage>
</organism>